<name>A0A382M535_9ZZZZ</name>
<accession>A0A382M535</accession>
<evidence type="ECO:0008006" key="2">
    <source>
        <dbReference type="Google" id="ProtNLM"/>
    </source>
</evidence>
<dbReference type="EMBL" id="UINC01091210">
    <property type="protein sequence ID" value="SVC43800.1"/>
    <property type="molecule type" value="Genomic_DNA"/>
</dbReference>
<proteinExistence type="predicted"/>
<feature type="non-terminal residue" evidence="1">
    <location>
        <position position="1"/>
    </location>
</feature>
<organism evidence="1">
    <name type="scientific">marine metagenome</name>
    <dbReference type="NCBI Taxonomy" id="408172"/>
    <lineage>
        <taxon>unclassified sequences</taxon>
        <taxon>metagenomes</taxon>
        <taxon>ecological metagenomes</taxon>
    </lineage>
</organism>
<protein>
    <recommendedName>
        <fullName evidence="2">Sulfatase N-terminal domain-containing protein</fullName>
    </recommendedName>
</protein>
<feature type="non-terminal residue" evidence="1">
    <location>
        <position position="43"/>
    </location>
</feature>
<sequence length="43" mass="4590">VAAFGLIALSANALQPNFIFILADDMPWYGTAVQMEEGFKASA</sequence>
<gene>
    <name evidence="1" type="ORF">METZ01_LOCUS296654</name>
</gene>
<evidence type="ECO:0000313" key="1">
    <source>
        <dbReference type="EMBL" id="SVC43800.1"/>
    </source>
</evidence>
<reference evidence="1" key="1">
    <citation type="submission" date="2018-05" db="EMBL/GenBank/DDBJ databases">
        <authorList>
            <person name="Lanie J.A."/>
            <person name="Ng W.-L."/>
            <person name="Kazmierczak K.M."/>
            <person name="Andrzejewski T.M."/>
            <person name="Davidsen T.M."/>
            <person name="Wayne K.J."/>
            <person name="Tettelin H."/>
            <person name="Glass J.I."/>
            <person name="Rusch D."/>
            <person name="Podicherti R."/>
            <person name="Tsui H.-C.T."/>
            <person name="Winkler M.E."/>
        </authorList>
    </citation>
    <scope>NUCLEOTIDE SEQUENCE</scope>
</reference>
<dbReference type="AlphaFoldDB" id="A0A382M535"/>